<keyword evidence="4" id="KW-0285">Flavoprotein</keyword>
<keyword evidence="11" id="KW-1185">Reference proteome</keyword>
<dbReference type="GO" id="GO:0009636">
    <property type="term" value="P:response to toxic substance"/>
    <property type="evidence" value="ECO:0007669"/>
    <property type="project" value="UniProtKB-KW"/>
</dbReference>
<name>A0A1I0CGL5_9RHOB</name>
<dbReference type="STRING" id="364199.SAMN04489858_103314"/>
<protein>
    <recommendedName>
        <fullName evidence="8">Propionate 3-nitronate monooxygenase</fullName>
    </recommendedName>
</protein>
<dbReference type="Proteomes" id="UP000199180">
    <property type="component" value="Unassembled WGS sequence"/>
</dbReference>
<dbReference type="SUPFAM" id="SSF51412">
    <property type="entry name" value="Inosine monophosphate dehydrogenase (IMPDH)"/>
    <property type="match status" value="1"/>
</dbReference>
<dbReference type="RefSeq" id="WP_090733329.1">
    <property type="nucleotide sequence ID" value="NZ_FOHO01000003.1"/>
</dbReference>
<dbReference type="InterPro" id="IPR013785">
    <property type="entry name" value="Aldolase_TIM"/>
</dbReference>
<keyword evidence="5" id="KW-0288">FMN</keyword>
<evidence type="ECO:0000256" key="5">
    <source>
        <dbReference type="ARBA" id="ARBA00022643"/>
    </source>
</evidence>
<evidence type="ECO:0000256" key="4">
    <source>
        <dbReference type="ARBA" id="ARBA00022630"/>
    </source>
</evidence>
<dbReference type="InterPro" id="IPR004136">
    <property type="entry name" value="NMO"/>
</dbReference>
<comment type="cofactor">
    <cofactor evidence="1">
        <name>FMN</name>
        <dbReference type="ChEBI" id="CHEBI:58210"/>
    </cofactor>
</comment>
<dbReference type="EMBL" id="FOHO01000003">
    <property type="protein sequence ID" value="SET18748.1"/>
    <property type="molecule type" value="Genomic_DNA"/>
</dbReference>
<keyword evidence="3" id="KW-0216">Detoxification</keyword>
<accession>A0A1I0CGL5</accession>
<dbReference type="Pfam" id="PF03060">
    <property type="entry name" value="NMO"/>
    <property type="match status" value="1"/>
</dbReference>
<dbReference type="GO" id="GO:0018580">
    <property type="term" value="F:nitronate monooxygenase activity"/>
    <property type="evidence" value="ECO:0007669"/>
    <property type="project" value="InterPro"/>
</dbReference>
<evidence type="ECO:0000313" key="10">
    <source>
        <dbReference type="EMBL" id="SET18748.1"/>
    </source>
</evidence>
<comment type="similarity">
    <text evidence="2">Belongs to the nitronate monooxygenase family. NMO class I subfamily.</text>
</comment>
<keyword evidence="7 10" id="KW-0503">Monooxygenase</keyword>
<evidence type="ECO:0000256" key="9">
    <source>
        <dbReference type="ARBA" id="ARBA00049401"/>
    </source>
</evidence>
<evidence type="ECO:0000313" key="11">
    <source>
        <dbReference type="Proteomes" id="UP000199180"/>
    </source>
</evidence>
<evidence type="ECO:0000256" key="6">
    <source>
        <dbReference type="ARBA" id="ARBA00023002"/>
    </source>
</evidence>
<comment type="catalytic activity">
    <reaction evidence="9">
        <text>3 propionate 3-nitronate + 3 O2 + H2O = 3 3-oxopropanoate + 2 nitrate + nitrite + H2O2 + 3 H(+)</text>
        <dbReference type="Rhea" id="RHEA:57332"/>
        <dbReference type="ChEBI" id="CHEBI:15377"/>
        <dbReference type="ChEBI" id="CHEBI:15378"/>
        <dbReference type="ChEBI" id="CHEBI:15379"/>
        <dbReference type="ChEBI" id="CHEBI:16240"/>
        <dbReference type="ChEBI" id="CHEBI:16301"/>
        <dbReference type="ChEBI" id="CHEBI:17632"/>
        <dbReference type="ChEBI" id="CHEBI:33190"/>
        <dbReference type="ChEBI" id="CHEBI:136067"/>
    </reaction>
</comment>
<keyword evidence="6" id="KW-0560">Oxidoreductase</keyword>
<evidence type="ECO:0000256" key="7">
    <source>
        <dbReference type="ARBA" id="ARBA00023033"/>
    </source>
</evidence>
<evidence type="ECO:0000256" key="8">
    <source>
        <dbReference type="ARBA" id="ARBA00031155"/>
    </source>
</evidence>
<reference evidence="10 11" key="1">
    <citation type="submission" date="2016-10" db="EMBL/GenBank/DDBJ databases">
        <authorList>
            <person name="de Groot N.N."/>
        </authorList>
    </citation>
    <scope>NUCLEOTIDE SEQUENCE [LARGE SCALE GENOMIC DNA]</scope>
    <source>
        <strain evidence="10 11">DSM 17862</strain>
    </source>
</reference>
<dbReference type="PANTHER" id="PTHR42747">
    <property type="entry name" value="NITRONATE MONOOXYGENASE-RELATED"/>
    <property type="match status" value="1"/>
</dbReference>
<gene>
    <name evidence="10" type="ORF">SAMN04489858_103314</name>
</gene>
<dbReference type="AlphaFoldDB" id="A0A1I0CGL5"/>
<dbReference type="PANTHER" id="PTHR42747:SF3">
    <property type="entry name" value="NITRONATE MONOOXYGENASE-RELATED"/>
    <property type="match status" value="1"/>
</dbReference>
<evidence type="ECO:0000256" key="2">
    <source>
        <dbReference type="ARBA" id="ARBA00009881"/>
    </source>
</evidence>
<evidence type="ECO:0000256" key="1">
    <source>
        <dbReference type="ARBA" id="ARBA00001917"/>
    </source>
</evidence>
<dbReference type="OrthoDB" id="9778912at2"/>
<organism evidence="10 11">
    <name type="scientific">Paracoccus homiensis</name>
    <dbReference type="NCBI Taxonomy" id="364199"/>
    <lineage>
        <taxon>Bacteria</taxon>
        <taxon>Pseudomonadati</taxon>
        <taxon>Pseudomonadota</taxon>
        <taxon>Alphaproteobacteria</taxon>
        <taxon>Rhodobacterales</taxon>
        <taxon>Paracoccaceae</taxon>
        <taxon>Paracoccus</taxon>
    </lineage>
</organism>
<evidence type="ECO:0000256" key="3">
    <source>
        <dbReference type="ARBA" id="ARBA00022575"/>
    </source>
</evidence>
<proteinExistence type="inferred from homology"/>
<dbReference type="Gene3D" id="3.20.20.70">
    <property type="entry name" value="Aldolase class I"/>
    <property type="match status" value="1"/>
</dbReference>
<dbReference type="CDD" id="cd04730">
    <property type="entry name" value="NPD_like"/>
    <property type="match status" value="1"/>
</dbReference>
<sequence>MSSDFLSRLAVDLPIFQAPMAGVATPEMAAAVSNAGGLGGLGLGAMDATLAEDSIRQTGKATDRPFCANFFCHSSEVRDATRENDWIARAKPLFDSLKADPPQHLRRIYASFRDEDAMLNVVLRTRPRVVSFHFGLPRPDQMAALKQAGILTMASATSLAEARRIQAAGCDAVIAQGYQAGGHRGIFDPDGPDQRLTTMDLTRQLCAELTLPVVAAGGLMHGADIARALSWGAVAAQLGTAFVACPESLADAEYRERLGRGGTVMTSAISGRPARCLENRLTDWCRGATRIPAYPDAYDLSKRLIAAARAADAPGFGAFWAGTGAAQVRPMPAGKLVQMLAQEWRTA</sequence>